<dbReference type="PROSITE" id="PS00675">
    <property type="entry name" value="SIGMA54_INTERACT_1"/>
    <property type="match status" value="1"/>
</dbReference>
<dbReference type="InterPro" id="IPR027417">
    <property type="entry name" value="P-loop_NTPase"/>
</dbReference>
<feature type="modified residue" description="4-aspartylphosphate" evidence="6">
    <location>
        <position position="58"/>
    </location>
</feature>
<evidence type="ECO:0000256" key="2">
    <source>
        <dbReference type="ARBA" id="ARBA00022840"/>
    </source>
</evidence>
<dbReference type="EMBL" id="AZJI01000001">
    <property type="protein sequence ID" value="ETD24869.1"/>
    <property type="molecule type" value="Genomic_DNA"/>
</dbReference>
<keyword evidence="6" id="KW-0597">Phosphoprotein</keyword>
<dbReference type="Pfam" id="PF00072">
    <property type="entry name" value="Response_reg"/>
    <property type="match status" value="1"/>
</dbReference>
<dbReference type="CDD" id="cd00009">
    <property type="entry name" value="AAA"/>
    <property type="match status" value="1"/>
</dbReference>
<dbReference type="InterPro" id="IPR003593">
    <property type="entry name" value="AAA+_ATPase"/>
</dbReference>
<dbReference type="Gene3D" id="3.40.50.300">
    <property type="entry name" value="P-loop containing nucleotide triphosphate hydrolases"/>
    <property type="match status" value="1"/>
</dbReference>
<evidence type="ECO:0000313" key="11">
    <source>
        <dbReference type="Proteomes" id="UP000018731"/>
    </source>
</evidence>
<keyword evidence="1" id="KW-0547">Nucleotide-binding</keyword>
<dbReference type="GO" id="GO:0043565">
    <property type="term" value="F:sequence-specific DNA binding"/>
    <property type="evidence" value="ECO:0007669"/>
    <property type="project" value="InterPro"/>
</dbReference>
<dbReference type="Gene3D" id="3.40.50.2300">
    <property type="match status" value="1"/>
</dbReference>
<evidence type="ECO:0000256" key="4">
    <source>
        <dbReference type="ARBA" id="ARBA00023125"/>
    </source>
</evidence>
<protein>
    <submittedName>
        <fullName evidence="10">Uncharacterized protein</fullName>
    </submittedName>
</protein>
<dbReference type="InterPro" id="IPR011006">
    <property type="entry name" value="CheY-like_superfamily"/>
</dbReference>
<dbReference type="PATRIC" id="fig|1357400.3.peg.287"/>
<dbReference type="HOGENOM" id="CLU_000445_0_6_7"/>
<dbReference type="PANTHER" id="PTHR32071:SF21">
    <property type="entry name" value="TRANSCRIPTIONAL REGULATORY PROTEIN FLGR"/>
    <property type="match status" value="1"/>
</dbReference>
<dbReference type="InterPro" id="IPR001789">
    <property type="entry name" value="Sig_transdc_resp-reg_receiver"/>
</dbReference>
<dbReference type="InterPro" id="IPR025662">
    <property type="entry name" value="Sigma_54_int_dom_ATP-bd_1"/>
</dbReference>
<keyword evidence="11" id="KW-1185">Reference proteome</keyword>
<evidence type="ECO:0000256" key="6">
    <source>
        <dbReference type="PROSITE-ProRule" id="PRU00169"/>
    </source>
</evidence>
<dbReference type="FunFam" id="3.40.50.300:FF:000006">
    <property type="entry name" value="DNA-binding transcriptional regulator NtrC"/>
    <property type="match status" value="1"/>
</dbReference>
<dbReference type="GO" id="GO:0006355">
    <property type="term" value="P:regulation of DNA-templated transcription"/>
    <property type="evidence" value="ECO:0007669"/>
    <property type="project" value="InterPro"/>
</dbReference>
<dbReference type="PROSITE" id="PS50045">
    <property type="entry name" value="SIGMA54_INTERACT_4"/>
    <property type="match status" value="1"/>
</dbReference>
<dbReference type="InterPro" id="IPR058031">
    <property type="entry name" value="AAA_lid_NorR"/>
</dbReference>
<evidence type="ECO:0000256" key="5">
    <source>
        <dbReference type="ARBA" id="ARBA00023163"/>
    </source>
</evidence>
<proteinExistence type="predicted"/>
<dbReference type="SMART" id="SM00448">
    <property type="entry name" value="REC"/>
    <property type="match status" value="1"/>
</dbReference>
<evidence type="ECO:0000256" key="1">
    <source>
        <dbReference type="ARBA" id="ARBA00022741"/>
    </source>
</evidence>
<name>V8CBX6_9HELI</name>
<keyword evidence="3" id="KW-0805">Transcription regulation</keyword>
<dbReference type="SMART" id="SM00382">
    <property type="entry name" value="AAA"/>
    <property type="match status" value="1"/>
</dbReference>
<comment type="caution">
    <text evidence="10">The sequence shown here is derived from an EMBL/GenBank/DDBJ whole genome shotgun (WGS) entry which is preliminary data.</text>
</comment>
<accession>V8CBX6</accession>
<evidence type="ECO:0000259" key="8">
    <source>
        <dbReference type="PROSITE" id="PS50045"/>
    </source>
</evidence>
<feature type="domain" description="Sigma-54 factor interaction" evidence="8">
    <location>
        <begin position="146"/>
        <end position="375"/>
    </location>
</feature>
<dbReference type="eggNOG" id="COG2204">
    <property type="taxonomic scope" value="Bacteria"/>
</dbReference>
<keyword evidence="2" id="KW-0067">ATP-binding</keyword>
<reference evidence="10 11" key="1">
    <citation type="journal article" date="2014" name="Genome Announc.">
        <title>Draft genome sequences of six enterohepatic helicobacter species isolated from humans and one from rhesus macaques.</title>
        <authorList>
            <person name="Shen Z."/>
            <person name="Sheh A."/>
            <person name="Young S.K."/>
            <person name="Abouelliel A."/>
            <person name="Ward D.V."/>
            <person name="Earl A.M."/>
            <person name="Fox J.G."/>
        </authorList>
    </citation>
    <scope>NUCLEOTIDE SEQUENCE [LARGE SCALE GENOMIC DNA]</scope>
    <source>
        <strain evidence="10 11">MIT 99-5501</strain>
    </source>
</reference>
<dbReference type="PANTHER" id="PTHR32071">
    <property type="entry name" value="TRANSCRIPTIONAL REGULATORY PROTEIN"/>
    <property type="match status" value="1"/>
</dbReference>
<evidence type="ECO:0000256" key="3">
    <source>
        <dbReference type="ARBA" id="ARBA00023015"/>
    </source>
</evidence>
<dbReference type="SUPFAM" id="SSF52172">
    <property type="entry name" value="CheY-like"/>
    <property type="match status" value="1"/>
</dbReference>
<sequence>MSAKSTQMKIAIVEDDINMRKSLELFFAEQKDLEVITFRSPKDALSSLDSSFDLVITDLNMPHMNGLDFLKELGGKYEMIVITGNATLNAAIDSIRLGVKDFFQKPFEPELLLEAIHRSKKILEFQRTHAKTTSTKTTQINQKSPFVATSPTLESLKSQVLKVAPTDSSVLLMGESGVGKEVFARFIHENSSRAKQAFVAINMAAIPEHLLESELFGYEKGAFTDALAMKQGLFELADGGTLFLDEIGEMPLLLQAKLLRAIQEKEATRLGGSKPISFDVRIISATNANLEEQIAQKRFREDLYYRLQTIPVRIPPLRERTEEILPIAKWKLDLVIAQYSLESKTFSQEAQDALLGYEWHGNIRELLSVVERAAILSDKQIVPKDLFLESRQSKAKTKDKIEELEKQLLAEVLNECGNDTKKASKLLGMNEEILFHKLAKYDISVK</sequence>
<dbReference type="Pfam" id="PF00158">
    <property type="entry name" value="Sigma54_activat"/>
    <property type="match status" value="1"/>
</dbReference>
<dbReference type="PRINTS" id="PR01590">
    <property type="entry name" value="HTHFIS"/>
</dbReference>
<dbReference type="Gene3D" id="1.10.8.60">
    <property type="match status" value="1"/>
</dbReference>
<dbReference type="Pfam" id="PF02954">
    <property type="entry name" value="HTH_8"/>
    <property type="match status" value="1"/>
</dbReference>
<evidence type="ECO:0000256" key="7">
    <source>
        <dbReference type="SAM" id="Coils"/>
    </source>
</evidence>
<evidence type="ECO:0000313" key="10">
    <source>
        <dbReference type="EMBL" id="ETD24869.1"/>
    </source>
</evidence>
<gene>
    <name evidence="10" type="ORF">HMPREF2086_00203</name>
</gene>
<dbReference type="SUPFAM" id="SSF46689">
    <property type="entry name" value="Homeodomain-like"/>
    <property type="match status" value="1"/>
</dbReference>
<dbReference type="InterPro" id="IPR002197">
    <property type="entry name" value="HTH_Fis"/>
</dbReference>
<dbReference type="Gene3D" id="1.10.10.60">
    <property type="entry name" value="Homeodomain-like"/>
    <property type="match status" value="1"/>
</dbReference>
<dbReference type="PROSITE" id="PS50110">
    <property type="entry name" value="RESPONSE_REGULATORY"/>
    <property type="match status" value="1"/>
</dbReference>
<feature type="coiled-coil region" evidence="7">
    <location>
        <begin position="387"/>
        <end position="414"/>
    </location>
</feature>
<dbReference type="GO" id="GO:0000160">
    <property type="term" value="P:phosphorelay signal transduction system"/>
    <property type="evidence" value="ECO:0007669"/>
    <property type="project" value="InterPro"/>
</dbReference>
<dbReference type="InterPro" id="IPR002078">
    <property type="entry name" value="Sigma_54_int"/>
</dbReference>
<dbReference type="Pfam" id="PF25601">
    <property type="entry name" value="AAA_lid_14"/>
    <property type="match status" value="1"/>
</dbReference>
<dbReference type="SUPFAM" id="SSF52540">
    <property type="entry name" value="P-loop containing nucleoside triphosphate hydrolases"/>
    <property type="match status" value="1"/>
</dbReference>
<keyword evidence="4" id="KW-0238">DNA-binding</keyword>
<dbReference type="AlphaFoldDB" id="V8CBX6"/>
<dbReference type="InterPro" id="IPR025943">
    <property type="entry name" value="Sigma_54_int_dom_ATP-bd_2"/>
</dbReference>
<dbReference type="PROSITE" id="PS00676">
    <property type="entry name" value="SIGMA54_INTERACT_2"/>
    <property type="match status" value="1"/>
</dbReference>
<dbReference type="InterPro" id="IPR009057">
    <property type="entry name" value="Homeodomain-like_sf"/>
</dbReference>
<dbReference type="GO" id="GO:0005524">
    <property type="term" value="F:ATP binding"/>
    <property type="evidence" value="ECO:0007669"/>
    <property type="project" value="UniProtKB-KW"/>
</dbReference>
<feature type="domain" description="Response regulatory" evidence="9">
    <location>
        <begin position="9"/>
        <end position="120"/>
    </location>
</feature>
<keyword evidence="7" id="KW-0175">Coiled coil</keyword>
<evidence type="ECO:0000259" key="9">
    <source>
        <dbReference type="PROSITE" id="PS50110"/>
    </source>
</evidence>
<dbReference type="STRING" id="1357400.HMPREF2086_00203"/>
<keyword evidence="5" id="KW-0804">Transcription</keyword>
<organism evidence="10 11">
    <name type="scientific">Helicobacter macacae MIT 99-5501</name>
    <dbReference type="NCBI Taxonomy" id="1357400"/>
    <lineage>
        <taxon>Bacteria</taxon>
        <taxon>Pseudomonadati</taxon>
        <taxon>Campylobacterota</taxon>
        <taxon>Epsilonproteobacteria</taxon>
        <taxon>Campylobacterales</taxon>
        <taxon>Helicobacteraceae</taxon>
        <taxon>Helicobacter</taxon>
    </lineage>
</organism>
<dbReference type="Proteomes" id="UP000018731">
    <property type="component" value="Unassembled WGS sequence"/>
</dbReference>